<evidence type="ECO:0000313" key="4">
    <source>
        <dbReference type="Proteomes" id="UP000821866"/>
    </source>
</evidence>
<evidence type="ECO:0000256" key="1">
    <source>
        <dbReference type="SAM" id="MobiDB-lite"/>
    </source>
</evidence>
<feature type="region of interest" description="Disordered" evidence="1">
    <location>
        <begin position="150"/>
        <end position="185"/>
    </location>
</feature>
<keyword evidence="2" id="KW-0472">Membrane</keyword>
<protein>
    <submittedName>
        <fullName evidence="3">Uncharacterized protein</fullName>
    </submittedName>
</protein>
<dbReference type="InterPro" id="IPR036880">
    <property type="entry name" value="Kunitz_BPTI_sf"/>
</dbReference>
<gene>
    <name evidence="3" type="ORF">HPB51_009868</name>
</gene>
<reference evidence="3" key="2">
    <citation type="submission" date="2021-09" db="EMBL/GenBank/DDBJ databases">
        <authorList>
            <person name="Jia N."/>
            <person name="Wang J."/>
            <person name="Shi W."/>
            <person name="Du L."/>
            <person name="Sun Y."/>
            <person name="Zhan W."/>
            <person name="Jiang J."/>
            <person name="Wang Q."/>
            <person name="Zhang B."/>
            <person name="Ji P."/>
            <person name="Sakyi L.B."/>
            <person name="Cui X."/>
            <person name="Yuan T."/>
            <person name="Jiang B."/>
            <person name="Yang W."/>
            <person name="Lam T.T.-Y."/>
            <person name="Chang Q."/>
            <person name="Ding S."/>
            <person name="Wang X."/>
            <person name="Zhu J."/>
            <person name="Ruan X."/>
            <person name="Zhao L."/>
            <person name="Wei J."/>
            <person name="Que T."/>
            <person name="Du C."/>
            <person name="Cheng J."/>
            <person name="Dai P."/>
            <person name="Han X."/>
            <person name="Huang E."/>
            <person name="Gao Y."/>
            <person name="Liu J."/>
            <person name="Shao H."/>
            <person name="Ye R."/>
            <person name="Li L."/>
            <person name="Wei W."/>
            <person name="Wang X."/>
            <person name="Wang C."/>
            <person name="Huo Q."/>
            <person name="Li W."/>
            <person name="Guo W."/>
            <person name="Chen H."/>
            <person name="Chen S."/>
            <person name="Zhou L."/>
            <person name="Zhou L."/>
            <person name="Ni X."/>
            <person name="Tian J."/>
            <person name="Zhou Y."/>
            <person name="Sheng Y."/>
            <person name="Liu T."/>
            <person name="Pan Y."/>
            <person name="Xia L."/>
            <person name="Li J."/>
            <person name="Zhao F."/>
            <person name="Cao W."/>
        </authorList>
    </citation>
    <scope>NUCLEOTIDE SEQUENCE</scope>
    <source>
        <strain evidence="3">Rmic-2018</strain>
        <tissue evidence="3">Larvae</tissue>
    </source>
</reference>
<sequence>MAAPQNSSWGFLLRETTPAAEEPAPTGIAPWVADTGYFYWTPGSEARGPPCGASESSDTRASSEGRKTGRSLFWACTTTLLVGAVLLAATICLAASSNWMLLASAVREAGTSSVGHVETTATSLHVAVTDRRGGLMFHRHDTKDLSGRVHATNRGRSTRPLATDVSAGSPGTGVPVGSDEAQGLSSPGSTPANVCGAVYYTYCPALKDEYRASSEGCVSSGADHVAVCNRGSNRFSSIEECYRDCGLLRGPRRDVCFEQPLFTTCERQDVTGRWWYFDGRRCAEWDFPHGECPVNGTGNIHASLQDCRDQCEGERDGRRPRCRPPESATCAENQLRFPYFARILPSGRGLCVRASLNALLTHRCLVGANRFDTVAACRDACVHR</sequence>
<keyword evidence="2" id="KW-0812">Transmembrane</keyword>
<dbReference type="AlphaFoldDB" id="A0A9J6ESC2"/>
<organism evidence="3 4">
    <name type="scientific">Rhipicephalus microplus</name>
    <name type="common">Cattle tick</name>
    <name type="synonym">Boophilus microplus</name>
    <dbReference type="NCBI Taxonomy" id="6941"/>
    <lineage>
        <taxon>Eukaryota</taxon>
        <taxon>Metazoa</taxon>
        <taxon>Ecdysozoa</taxon>
        <taxon>Arthropoda</taxon>
        <taxon>Chelicerata</taxon>
        <taxon>Arachnida</taxon>
        <taxon>Acari</taxon>
        <taxon>Parasitiformes</taxon>
        <taxon>Ixodida</taxon>
        <taxon>Ixodoidea</taxon>
        <taxon>Ixodidae</taxon>
        <taxon>Rhipicephalinae</taxon>
        <taxon>Rhipicephalus</taxon>
        <taxon>Boophilus</taxon>
    </lineage>
</organism>
<reference evidence="3" key="1">
    <citation type="journal article" date="2020" name="Cell">
        <title>Large-Scale Comparative Analyses of Tick Genomes Elucidate Their Genetic Diversity and Vector Capacities.</title>
        <authorList>
            <consortium name="Tick Genome and Microbiome Consortium (TIGMIC)"/>
            <person name="Jia N."/>
            <person name="Wang J."/>
            <person name="Shi W."/>
            <person name="Du L."/>
            <person name="Sun Y."/>
            <person name="Zhan W."/>
            <person name="Jiang J.F."/>
            <person name="Wang Q."/>
            <person name="Zhang B."/>
            <person name="Ji P."/>
            <person name="Bell-Sakyi L."/>
            <person name="Cui X.M."/>
            <person name="Yuan T.T."/>
            <person name="Jiang B.G."/>
            <person name="Yang W.F."/>
            <person name="Lam T.T."/>
            <person name="Chang Q.C."/>
            <person name="Ding S.J."/>
            <person name="Wang X.J."/>
            <person name="Zhu J.G."/>
            <person name="Ruan X.D."/>
            <person name="Zhao L."/>
            <person name="Wei J.T."/>
            <person name="Ye R.Z."/>
            <person name="Que T.C."/>
            <person name="Du C.H."/>
            <person name="Zhou Y.H."/>
            <person name="Cheng J.X."/>
            <person name="Dai P.F."/>
            <person name="Guo W.B."/>
            <person name="Han X.H."/>
            <person name="Huang E.J."/>
            <person name="Li L.F."/>
            <person name="Wei W."/>
            <person name="Gao Y.C."/>
            <person name="Liu J.Z."/>
            <person name="Shao H.Z."/>
            <person name="Wang X."/>
            <person name="Wang C.C."/>
            <person name="Yang T.C."/>
            <person name="Huo Q.B."/>
            <person name="Li W."/>
            <person name="Chen H.Y."/>
            <person name="Chen S.E."/>
            <person name="Zhou L.G."/>
            <person name="Ni X.B."/>
            <person name="Tian J.H."/>
            <person name="Sheng Y."/>
            <person name="Liu T."/>
            <person name="Pan Y.S."/>
            <person name="Xia L.Y."/>
            <person name="Li J."/>
            <person name="Zhao F."/>
            <person name="Cao W.C."/>
        </authorList>
    </citation>
    <scope>NUCLEOTIDE SEQUENCE</scope>
    <source>
        <strain evidence="3">Rmic-2018</strain>
    </source>
</reference>
<dbReference type="VEuPathDB" id="VectorBase:LOC119173826"/>
<proteinExistence type="predicted"/>
<comment type="caution">
    <text evidence="3">The sequence shown here is derived from an EMBL/GenBank/DDBJ whole genome shotgun (WGS) entry which is preliminary data.</text>
</comment>
<evidence type="ECO:0000256" key="2">
    <source>
        <dbReference type="SAM" id="Phobius"/>
    </source>
</evidence>
<name>A0A9J6ESC2_RHIMP</name>
<keyword evidence="2" id="KW-1133">Transmembrane helix</keyword>
<keyword evidence="4" id="KW-1185">Reference proteome</keyword>
<evidence type="ECO:0000313" key="3">
    <source>
        <dbReference type="EMBL" id="KAH8037313.1"/>
    </source>
</evidence>
<accession>A0A9J6ESC2</accession>
<dbReference type="Proteomes" id="UP000821866">
    <property type="component" value="Chromosome 10"/>
</dbReference>
<feature type="transmembrane region" description="Helical" evidence="2">
    <location>
        <begin position="72"/>
        <end position="96"/>
    </location>
</feature>
<dbReference type="Gene3D" id="4.10.410.10">
    <property type="entry name" value="Pancreatic trypsin inhibitor Kunitz domain"/>
    <property type="match status" value="1"/>
</dbReference>
<dbReference type="GO" id="GO:0004867">
    <property type="term" value="F:serine-type endopeptidase inhibitor activity"/>
    <property type="evidence" value="ECO:0007669"/>
    <property type="project" value="InterPro"/>
</dbReference>
<dbReference type="EMBL" id="JABSTU010000002">
    <property type="protein sequence ID" value="KAH8037313.1"/>
    <property type="molecule type" value="Genomic_DNA"/>
</dbReference>